<accession>A0A840PVI6</accession>
<reference evidence="1 2" key="1">
    <citation type="submission" date="2020-08" db="EMBL/GenBank/DDBJ databases">
        <title>Genomic Encyclopedia of Type Strains, Phase IV (KMG-IV): sequencing the most valuable type-strain genomes for metagenomic binning, comparative biology and taxonomic classification.</title>
        <authorList>
            <person name="Goeker M."/>
        </authorList>
    </citation>
    <scope>NUCLEOTIDE SEQUENCE [LARGE SCALE GENOMIC DNA]</scope>
    <source>
        <strain evidence="1 2">DSM 10633</strain>
    </source>
</reference>
<dbReference type="Proteomes" id="UP000557217">
    <property type="component" value="Unassembled WGS sequence"/>
</dbReference>
<dbReference type="EMBL" id="JACHGZ010000004">
    <property type="protein sequence ID" value="MBB5148188.1"/>
    <property type="molecule type" value="Genomic_DNA"/>
</dbReference>
<keyword evidence="2" id="KW-1185">Reference proteome</keyword>
<organism evidence="1 2">
    <name type="scientific">Ureibacillus thermosphaericus</name>
    <dbReference type="NCBI Taxonomy" id="51173"/>
    <lineage>
        <taxon>Bacteria</taxon>
        <taxon>Bacillati</taxon>
        <taxon>Bacillota</taxon>
        <taxon>Bacilli</taxon>
        <taxon>Bacillales</taxon>
        <taxon>Caryophanaceae</taxon>
        <taxon>Ureibacillus</taxon>
    </lineage>
</organism>
<name>A0A840PVI6_URETH</name>
<comment type="caution">
    <text evidence="1">The sequence shown here is derived from an EMBL/GenBank/DDBJ whole genome shotgun (WGS) entry which is preliminary data.</text>
</comment>
<gene>
    <name evidence="1" type="ORF">HNR36_000573</name>
</gene>
<evidence type="ECO:0000313" key="2">
    <source>
        <dbReference type="Proteomes" id="UP000557217"/>
    </source>
</evidence>
<protein>
    <submittedName>
        <fullName evidence="1">Uncharacterized protein</fullName>
    </submittedName>
</protein>
<proteinExistence type="predicted"/>
<dbReference type="AlphaFoldDB" id="A0A840PVI6"/>
<evidence type="ECO:0000313" key="1">
    <source>
        <dbReference type="EMBL" id="MBB5148188.1"/>
    </source>
</evidence>
<sequence>MRARKGDLIRVVAVQEPKDKRIKVGDIFEVAIACDNGDVYIDTNGDTPIWLVDEEYEVIDTKKDFENDYYAHMPEDFRAAVNVIKQYCQFEDCIDSYCDKCPYPLKTIRCGDE</sequence>
<dbReference type="RefSeq" id="WP_168412031.1">
    <property type="nucleotide sequence ID" value="NZ_JAAXPW010000006.1"/>
</dbReference>